<evidence type="ECO:0000313" key="2">
    <source>
        <dbReference type="EMBL" id="MDC8011949.1"/>
    </source>
</evidence>
<name>A0A9X3YGP4_9GAMM</name>
<dbReference type="EMBL" id="JAOVZO020000003">
    <property type="protein sequence ID" value="MDC8011949.1"/>
    <property type="molecule type" value="Genomic_DNA"/>
</dbReference>
<dbReference type="InterPro" id="IPR000182">
    <property type="entry name" value="GNAT_dom"/>
</dbReference>
<dbReference type="InterPro" id="IPR051531">
    <property type="entry name" value="N-acetyltransferase"/>
</dbReference>
<dbReference type="SUPFAM" id="SSF55729">
    <property type="entry name" value="Acyl-CoA N-acyltransferases (Nat)"/>
    <property type="match status" value="1"/>
</dbReference>
<dbReference type="Proteomes" id="UP001139971">
    <property type="component" value="Unassembled WGS sequence"/>
</dbReference>
<sequence length="179" mass="20045">MSDHRTIETPRLILRPPVLADFDGFAAFQADAETMRFLGGVQPRSLAWRGFMTMAGAWSLQGYAMFCVIEKASGRWIGRLGPWMPEGWPGTEVGWGIAREFAGRGYATEGASAAIDWAFEHLGWTQVIHTIDPLNVGSRVVAQKLGSRLLGPTRLPAPYEHENVEAWGQSREEWFARRR</sequence>
<keyword evidence="3" id="KW-1185">Reference proteome</keyword>
<dbReference type="PANTHER" id="PTHR43792">
    <property type="entry name" value="GNAT FAMILY, PUTATIVE (AFU_ORTHOLOGUE AFUA_3G00765)-RELATED-RELATED"/>
    <property type="match status" value="1"/>
</dbReference>
<comment type="caution">
    <text evidence="2">The sequence shown here is derived from an EMBL/GenBank/DDBJ whole genome shotgun (WGS) entry which is preliminary data.</text>
</comment>
<accession>A0A9X3YGP4</accession>
<protein>
    <submittedName>
        <fullName evidence="2">GNAT family N-acetyltransferase</fullName>
    </submittedName>
</protein>
<dbReference type="RefSeq" id="WP_263543215.1">
    <property type="nucleotide sequence ID" value="NZ_JAOVZO020000003.1"/>
</dbReference>
<organism evidence="2 3">
    <name type="scientific">Tahibacter soli</name>
    <dbReference type="NCBI Taxonomy" id="2983605"/>
    <lineage>
        <taxon>Bacteria</taxon>
        <taxon>Pseudomonadati</taxon>
        <taxon>Pseudomonadota</taxon>
        <taxon>Gammaproteobacteria</taxon>
        <taxon>Lysobacterales</taxon>
        <taxon>Rhodanobacteraceae</taxon>
        <taxon>Tahibacter</taxon>
    </lineage>
</organism>
<dbReference type="Gene3D" id="3.40.630.30">
    <property type="match status" value="1"/>
</dbReference>
<dbReference type="GO" id="GO:0016747">
    <property type="term" value="F:acyltransferase activity, transferring groups other than amino-acyl groups"/>
    <property type="evidence" value="ECO:0007669"/>
    <property type="project" value="InterPro"/>
</dbReference>
<dbReference type="AlphaFoldDB" id="A0A9X3YGP4"/>
<dbReference type="PROSITE" id="PS51186">
    <property type="entry name" value="GNAT"/>
    <property type="match status" value="1"/>
</dbReference>
<dbReference type="PANTHER" id="PTHR43792:SF16">
    <property type="entry name" value="N-ACETYLTRANSFERASE DOMAIN-CONTAINING PROTEIN"/>
    <property type="match status" value="1"/>
</dbReference>
<reference evidence="2" key="1">
    <citation type="submission" date="2023-02" db="EMBL/GenBank/DDBJ databases">
        <title>Tahibacter soli sp. nov. isolated from soil.</title>
        <authorList>
            <person name="Baek J.H."/>
            <person name="Lee J.K."/>
            <person name="Choi D.G."/>
            <person name="Jeon C.O."/>
        </authorList>
    </citation>
    <scope>NUCLEOTIDE SEQUENCE</scope>
    <source>
        <strain evidence="2">BL</strain>
    </source>
</reference>
<dbReference type="Pfam" id="PF13302">
    <property type="entry name" value="Acetyltransf_3"/>
    <property type="match status" value="1"/>
</dbReference>
<proteinExistence type="predicted"/>
<evidence type="ECO:0000259" key="1">
    <source>
        <dbReference type="PROSITE" id="PS51186"/>
    </source>
</evidence>
<evidence type="ECO:0000313" key="3">
    <source>
        <dbReference type="Proteomes" id="UP001139971"/>
    </source>
</evidence>
<gene>
    <name evidence="2" type="ORF">OD750_005240</name>
</gene>
<feature type="domain" description="N-acetyltransferase" evidence="1">
    <location>
        <begin position="12"/>
        <end position="165"/>
    </location>
</feature>
<dbReference type="InterPro" id="IPR016181">
    <property type="entry name" value="Acyl_CoA_acyltransferase"/>
</dbReference>